<comment type="caution">
    <text evidence="3">The sequence shown here is derived from an EMBL/GenBank/DDBJ whole genome shotgun (WGS) entry which is preliminary data.</text>
</comment>
<protein>
    <submittedName>
        <fullName evidence="3">Fibronectin type III domain-containing protein</fullName>
    </submittedName>
</protein>
<dbReference type="InterPro" id="IPR036116">
    <property type="entry name" value="FN3_sf"/>
</dbReference>
<dbReference type="RefSeq" id="WP_379294430.1">
    <property type="nucleotide sequence ID" value="NZ_JBHTKX010000023.1"/>
</dbReference>
<accession>A0ABW3Q891</accession>
<organism evidence="3 4">
    <name type="scientific">Paenibacillus provencensis</name>
    <dbReference type="NCBI Taxonomy" id="441151"/>
    <lineage>
        <taxon>Bacteria</taxon>
        <taxon>Bacillati</taxon>
        <taxon>Bacillota</taxon>
        <taxon>Bacilli</taxon>
        <taxon>Bacillales</taxon>
        <taxon>Paenibacillaceae</taxon>
        <taxon>Paenibacillus</taxon>
    </lineage>
</organism>
<dbReference type="PANTHER" id="PTHR46708">
    <property type="entry name" value="TENASCIN"/>
    <property type="match status" value="1"/>
</dbReference>
<evidence type="ECO:0000256" key="1">
    <source>
        <dbReference type="ARBA" id="ARBA00022737"/>
    </source>
</evidence>
<dbReference type="SMART" id="SM00060">
    <property type="entry name" value="FN3"/>
    <property type="match status" value="4"/>
</dbReference>
<name>A0ABW3Q891_9BACL</name>
<dbReference type="Proteomes" id="UP001597169">
    <property type="component" value="Unassembled WGS sequence"/>
</dbReference>
<feature type="non-terminal residue" evidence="3">
    <location>
        <position position="1"/>
    </location>
</feature>
<feature type="domain" description="Fibronectin type-III" evidence="2">
    <location>
        <begin position="62"/>
        <end position="146"/>
    </location>
</feature>
<keyword evidence="1" id="KW-0677">Repeat</keyword>
<dbReference type="CDD" id="cd00063">
    <property type="entry name" value="FN3"/>
    <property type="match status" value="3"/>
</dbReference>
<dbReference type="PANTHER" id="PTHR46708:SF11">
    <property type="entry name" value="RECEPTOR-TYPE TYROSINE-PROTEIN PHOSPHATASE ETA-LIKE"/>
    <property type="match status" value="1"/>
</dbReference>
<gene>
    <name evidence="3" type="ORF">ACFQ3J_27015</name>
</gene>
<proteinExistence type="predicted"/>
<dbReference type="InterPro" id="IPR013783">
    <property type="entry name" value="Ig-like_fold"/>
</dbReference>
<dbReference type="SUPFAM" id="SSF49265">
    <property type="entry name" value="Fibronectin type III"/>
    <property type="match status" value="3"/>
</dbReference>
<evidence type="ECO:0000313" key="4">
    <source>
        <dbReference type="Proteomes" id="UP001597169"/>
    </source>
</evidence>
<dbReference type="EMBL" id="JBHTKX010000023">
    <property type="protein sequence ID" value="MFD1131756.1"/>
    <property type="molecule type" value="Genomic_DNA"/>
</dbReference>
<dbReference type="PROSITE" id="PS50853">
    <property type="entry name" value="FN3"/>
    <property type="match status" value="2"/>
</dbReference>
<dbReference type="InterPro" id="IPR050991">
    <property type="entry name" value="ECM_Regulatory_Proteins"/>
</dbReference>
<dbReference type="InterPro" id="IPR003961">
    <property type="entry name" value="FN3_dom"/>
</dbReference>
<keyword evidence="4" id="KW-1185">Reference proteome</keyword>
<dbReference type="Pfam" id="PF00041">
    <property type="entry name" value="fn3"/>
    <property type="match status" value="3"/>
</dbReference>
<dbReference type="Gene3D" id="2.60.40.10">
    <property type="entry name" value="Immunoglobulins"/>
    <property type="match status" value="5"/>
</dbReference>
<sequence length="378" mass="40577">ISFEAVEGATYYKVSVNGKEYIRETPGLALIDLKPGTTYEWAVQAGNAAGEGRSTTGSFLTLPGKVENLSASATEDAISMRWDPVKSATSYRIYDTELNLLDEVEKTAYLQSELQPGTDYTFILEAINASGTGQRNSISYVTVPSQPAGAAVTNITEDAAEIRIPTVSGAVYYEVNFEGELYTLQEDMLQLTALEPGTTYPYSVAAGNQAGKSKSYDGEFTTLPDTVLNLSAQPLDSKRVCLQWSPVKSADYYRVYNAEGQVIETASDPAIIMEQLTPGTSYEFSVSAVNGSGEGKKSTVSSMTIPDQIADLTIGEVTETEATLSFESVTGATYYTLNVNNIESRIASDQQEIELKHLTPGTKYSVGLAAGNESGQGE</sequence>
<evidence type="ECO:0000313" key="3">
    <source>
        <dbReference type="EMBL" id="MFD1131756.1"/>
    </source>
</evidence>
<feature type="domain" description="Fibronectin type-III" evidence="2">
    <location>
        <begin position="226"/>
        <end position="308"/>
    </location>
</feature>
<reference evidence="4" key="1">
    <citation type="journal article" date="2019" name="Int. J. Syst. Evol. Microbiol.">
        <title>The Global Catalogue of Microorganisms (GCM) 10K type strain sequencing project: providing services to taxonomists for standard genome sequencing and annotation.</title>
        <authorList>
            <consortium name="The Broad Institute Genomics Platform"/>
            <consortium name="The Broad Institute Genome Sequencing Center for Infectious Disease"/>
            <person name="Wu L."/>
            <person name="Ma J."/>
        </authorList>
    </citation>
    <scope>NUCLEOTIDE SEQUENCE [LARGE SCALE GENOMIC DNA]</scope>
    <source>
        <strain evidence="4">CCUG 53519</strain>
    </source>
</reference>
<feature type="non-terminal residue" evidence="3">
    <location>
        <position position="378"/>
    </location>
</feature>
<evidence type="ECO:0000259" key="2">
    <source>
        <dbReference type="PROSITE" id="PS50853"/>
    </source>
</evidence>